<dbReference type="Proteomes" id="UP000219374">
    <property type="component" value="Unassembled WGS sequence"/>
</dbReference>
<accession>A0A286DE26</accession>
<keyword evidence="3" id="KW-1185">Reference proteome</keyword>
<evidence type="ECO:0000259" key="1">
    <source>
        <dbReference type="PROSITE" id="PS51186"/>
    </source>
</evidence>
<evidence type="ECO:0000313" key="2">
    <source>
        <dbReference type="EMBL" id="SOD56894.1"/>
    </source>
</evidence>
<dbReference type="GO" id="GO:0016747">
    <property type="term" value="F:acyltransferase activity, transferring groups other than amino-acyl groups"/>
    <property type="evidence" value="ECO:0007669"/>
    <property type="project" value="InterPro"/>
</dbReference>
<name>A0A286DE26_9GAMM</name>
<dbReference type="PROSITE" id="PS51186">
    <property type="entry name" value="GNAT"/>
    <property type="match status" value="1"/>
</dbReference>
<protein>
    <submittedName>
        <fullName evidence="2">Acetyltransferase (GNAT) domain-containing protein</fullName>
    </submittedName>
</protein>
<keyword evidence="2" id="KW-0808">Transferase</keyword>
<evidence type="ECO:0000313" key="3">
    <source>
        <dbReference type="Proteomes" id="UP000219374"/>
    </source>
</evidence>
<dbReference type="SUPFAM" id="SSF55729">
    <property type="entry name" value="Acyl-CoA N-acyltransferases (Nat)"/>
    <property type="match status" value="1"/>
</dbReference>
<dbReference type="InterPro" id="IPR000182">
    <property type="entry name" value="GNAT_dom"/>
</dbReference>
<dbReference type="PANTHER" id="PTHR43233">
    <property type="entry name" value="FAMILY N-ACETYLTRANSFERASE, PUTATIVE (AFU_ORTHOLOGUE AFUA_6G03350)-RELATED"/>
    <property type="match status" value="1"/>
</dbReference>
<dbReference type="OrthoDB" id="9775804at2"/>
<gene>
    <name evidence="2" type="ORF">SAMN06296416_11162</name>
</gene>
<reference evidence="2 3" key="1">
    <citation type="submission" date="2017-09" db="EMBL/GenBank/DDBJ databases">
        <authorList>
            <person name="Ehlers B."/>
            <person name="Leendertz F.H."/>
        </authorList>
    </citation>
    <scope>NUCLEOTIDE SEQUENCE [LARGE SCALE GENOMIC DNA]</scope>
    <source>
        <strain evidence="2 3">CGMCC 1.10978</strain>
    </source>
</reference>
<organism evidence="2 3">
    <name type="scientific">Pseudoxanthomonas wuyuanensis</name>
    <dbReference type="NCBI Taxonomy" id="1073196"/>
    <lineage>
        <taxon>Bacteria</taxon>
        <taxon>Pseudomonadati</taxon>
        <taxon>Pseudomonadota</taxon>
        <taxon>Gammaproteobacteria</taxon>
        <taxon>Lysobacterales</taxon>
        <taxon>Lysobacteraceae</taxon>
        <taxon>Pseudoxanthomonas</taxon>
    </lineage>
</organism>
<dbReference type="InterPro" id="IPR016181">
    <property type="entry name" value="Acyl_CoA_acyltransferase"/>
</dbReference>
<dbReference type="CDD" id="cd04301">
    <property type="entry name" value="NAT_SF"/>
    <property type="match status" value="1"/>
</dbReference>
<proteinExistence type="predicted"/>
<sequence>MTTDGIRLIERFPDAETYCRMRVEAGLSPKTLAAAHRGLANTLYGVSLLQGDEVVGMGRIVGDNGIVFTIVDIAVRPALQGHGLGKRILAALDAWLQANAPESAYVTLVADGDAKHLYAKFGFAETAPYSVSMAYVMGANGERLTGIP</sequence>
<dbReference type="PANTHER" id="PTHR43233:SF1">
    <property type="entry name" value="FAMILY N-ACETYLTRANSFERASE, PUTATIVE (AFU_ORTHOLOGUE AFUA_6G03350)-RELATED"/>
    <property type="match status" value="1"/>
</dbReference>
<dbReference type="Gene3D" id="3.40.630.30">
    <property type="match status" value="1"/>
</dbReference>
<dbReference type="Pfam" id="PF13508">
    <property type="entry name" value="Acetyltransf_7"/>
    <property type="match status" value="1"/>
</dbReference>
<feature type="domain" description="N-acetyltransferase" evidence="1">
    <location>
        <begin position="4"/>
        <end position="142"/>
    </location>
</feature>
<dbReference type="InterPro" id="IPR053144">
    <property type="entry name" value="Acetyltransferase_Butenolide"/>
</dbReference>
<dbReference type="RefSeq" id="WP_097123334.1">
    <property type="nucleotide sequence ID" value="NZ_OCND01000011.1"/>
</dbReference>
<dbReference type="EMBL" id="OCND01000011">
    <property type="protein sequence ID" value="SOD56894.1"/>
    <property type="molecule type" value="Genomic_DNA"/>
</dbReference>
<dbReference type="AlphaFoldDB" id="A0A286DE26"/>